<dbReference type="CDD" id="cd01748">
    <property type="entry name" value="GATase1_IGP_Synthase"/>
    <property type="match status" value="1"/>
</dbReference>
<dbReference type="InterPro" id="IPR013785">
    <property type="entry name" value="Aldolase_TIM"/>
</dbReference>
<gene>
    <name evidence="11" type="ORF">NEMVEDRAFT_v1g235787</name>
</gene>
<dbReference type="GO" id="GO:0000105">
    <property type="term" value="P:L-histidine biosynthetic process"/>
    <property type="evidence" value="ECO:0007669"/>
    <property type="project" value="UniProtKB-UniPathway"/>
</dbReference>
<evidence type="ECO:0000256" key="9">
    <source>
        <dbReference type="RuleBase" id="RU003657"/>
    </source>
</evidence>
<evidence type="ECO:0000259" key="10">
    <source>
        <dbReference type="Pfam" id="PF00117"/>
    </source>
</evidence>
<dbReference type="KEGG" id="nve:5505657"/>
<dbReference type="OrthoDB" id="1703565at2759"/>
<dbReference type="InterPro" id="IPR050064">
    <property type="entry name" value="IGPS_HisA/HisF"/>
</dbReference>
<keyword evidence="2 9" id="KW-0028">Amino-acid biosynthesis</keyword>
<accession>A7SPR8</accession>
<keyword evidence="12" id="KW-1185">Reference proteome</keyword>
<organism evidence="11 12">
    <name type="scientific">Nematostella vectensis</name>
    <name type="common">Starlet sea anemone</name>
    <dbReference type="NCBI Taxonomy" id="45351"/>
    <lineage>
        <taxon>Eukaryota</taxon>
        <taxon>Metazoa</taxon>
        <taxon>Cnidaria</taxon>
        <taxon>Anthozoa</taxon>
        <taxon>Hexacorallia</taxon>
        <taxon>Actiniaria</taxon>
        <taxon>Edwardsiidae</taxon>
        <taxon>Nematostella</taxon>
    </lineage>
</organism>
<evidence type="ECO:0000256" key="4">
    <source>
        <dbReference type="ARBA" id="ARBA00022962"/>
    </source>
</evidence>
<dbReference type="AlphaFoldDB" id="A7SPR8"/>
<comment type="catalytic activity">
    <reaction evidence="8">
        <text>L-glutamine + H2O = L-glutamate + NH4(+)</text>
        <dbReference type="Rhea" id="RHEA:15889"/>
        <dbReference type="ChEBI" id="CHEBI:15377"/>
        <dbReference type="ChEBI" id="CHEBI:28938"/>
        <dbReference type="ChEBI" id="CHEBI:29985"/>
        <dbReference type="ChEBI" id="CHEBI:58359"/>
        <dbReference type="EC" id="3.5.1.2"/>
    </reaction>
</comment>
<dbReference type="HOGENOM" id="CLU_037550_0_0_1"/>
<keyword evidence="4" id="KW-0315">Glutamine amidotransferase</keyword>
<protein>
    <recommendedName>
        <fullName evidence="10">Glutamine amidotransferase domain-containing protein</fullName>
    </recommendedName>
</protein>
<evidence type="ECO:0000256" key="6">
    <source>
        <dbReference type="ARBA" id="ARBA00023239"/>
    </source>
</evidence>
<proteinExistence type="inferred from homology"/>
<comment type="pathway">
    <text evidence="1">Amino-acid biosynthesis; L-histidine biosynthesis; L-histidine from 5-phospho-alpha-D-ribose 1-diphosphate: step 5/9.</text>
</comment>
<dbReference type="GO" id="GO:0000107">
    <property type="term" value="F:imidazoleglycerol-phosphate synthase activity"/>
    <property type="evidence" value="ECO:0000318"/>
    <property type="project" value="GO_Central"/>
</dbReference>
<dbReference type="SUPFAM" id="SSF52317">
    <property type="entry name" value="Class I glutamine amidotransferase-like"/>
    <property type="match status" value="1"/>
</dbReference>
<evidence type="ECO:0000256" key="5">
    <source>
        <dbReference type="ARBA" id="ARBA00023102"/>
    </source>
</evidence>
<dbReference type="PANTHER" id="PTHR21235">
    <property type="entry name" value="IMIDAZOLE GLYCEROL PHOSPHATE SYNTHASE SUBUNIT HISF/H IGP SYNTHASE SUBUNIT HISF/H"/>
    <property type="match status" value="1"/>
</dbReference>
<evidence type="ECO:0000313" key="12">
    <source>
        <dbReference type="Proteomes" id="UP000001593"/>
    </source>
</evidence>
<evidence type="ECO:0000256" key="3">
    <source>
        <dbReference type="ARBA" id="ARBA00022801"/>
    </source>
</evidence>
<dbReference type="Gene3D" id="3.40.50.880">
    <property type="match status" value="1"/>
</dbReference>
<dbReference type="eggNOG" id="KOG0623">
    <property type="taxonomic scope" value="Eukaryota"/>
</dbReference>
<dbReference type="InterPro" id="IPR006062">
    <property type="entry name" value="His_biosynth"/>
</dbReference>
<comment type="catalytic activity">
    <reaction evidence="7">
        <text>5-[(5-phospho-1-deoxy-D-ribulos-1-ylimino)methylamino]-1-(5-phospho-beta-D-ribosyl)imidazole-4-carboxamide + L-glutamine = D-erythro-1-(imidazol-4-yl)glycerol 3-phosphate + 5-amino-1-(5-phospho-beta-D-ribosyl)imidazole-4-carboxamide + L-glutamate + H(+)</text>
        <dbReference type="Rhea" id="RHEA:24793"/>
        <dbReference type="ChEBI" id="CHEBI:15378"/>
        <dbReference type="ChEBI" id="CHEBI:29985"/>
        <dbReference type="ChEBI" id="CHEBI:58278"/>
        <dbReference type="ChEBI" id="CHEBI:58359"/>
        <dbReference type="ChEBI" id="CHEBI:58475"/>
        <dbReference type="ChEBI" id="CHEBI:58525"/>
        <dbReference type="EC" id="4.3.2.10"/>
    </reaction>
</comment>
<dbReference type="InParanoid" id="A7SPR8"/>
<keyword evidence="3" id="KW-0378">Hydrolase</keyword>
<dbReference type="Gene3D" id="3.20.20.70">
    <property type="entry name" value="Aldolase class I"/>
    <property type="match status" value="1"/>
</dbReference>
<dbReference type="STRING" id="45351.A7SPR8"/>
<dbReference type="InterPro" id="IPR029062">
    <property type="entry name" value="Class_I_gatase-like"/>
</dbReference>
<dbReference type="EMBL" id="DS469736">
    <property type="protein sequence ID" value="EDO34303.1"/>
    <property type="molecule type" value="Genomic_DNA"/>
</dbReference>
<dbReference type="SUPFAM" id="SSF51366">
    <property type="entry name" value="Ribulose-phoshate binding barrel"/>
    <property type="match status" value="1"/>
</dbReference>
<dbReference type="GO" id="GO:0004359">
    <property type="term" value="F:glutaminase activity"/>
    <property type="evidence" value="ECO:0007669"/>
    <property type="project" value="UniProtKB-EC"/>
</dbReference>
<dbReference type="InterPro" id="IPR017926">
    <property type="entry name" value="GATASE"/>
</dbReference>
<dbReference type="PhylomeDB" id="A7SPR8"/>
<dbReference type="OMA" id="GNYGHFV"/>
<keyword evidence="6" id="KW-0456">Lyase</keyword>
<keyword evidence="5 9" id="KW-0368">Histidine biosynthesis</keyword>
<comment type="similarity">
    <text evidence="9">Belongs to the HisA/HisF family.</text>
</comment>
<dbReference type="InterPro" id="IPR011060">
    <property type="entry name" value="RibuloseP-bd_barrel"/>
</dbReference>
<dbReference type="GO" id="GO:0016829">
    <property type="term" value="F:lyase activity"/>
    <property type="evidence" value="ECO:0007669"/>
    <property type="project" value="UniProtKB-KW"/>
</dbReference>
<dbReference type="UniPathway" id="UPA00031">
    <property type="reaction ID" value="UER00010"/>
</dbReference>
<dbReference type="InterPro" id="IPR010139">
    <property type="entry name" value="Imidazole-glycPsynth_HisH"/>
</dbReference>
<reference evidence="11 12" key="1">
    <citation type="journal article" date="2007" name="Science">
        <title>Sea anemone genome reveals ancestral eumetazoan gene repertoire and genomic organization.</title>
        <authorList>
            <person name="Putnam N.H."/>
            <person name="Srivastava M."/>
            <person name="Hellsten U."/>
            <person name="Dirks B."/>
            <person name="Chapman J."/>
            <person name="Salamov A."/>
            <person name="Terry A."/>
            <person name="Shapiro H."/>
            <person name="Lindquist E."/>
            <person name="Kapitonov V.V."/>
            <person name="Jurka J."/>
            <person name="Genikhovich G."/>
            <person name="Grigoriev I.V."/>
            <person name="Lucas S.M."/>
            <person name="Steele R.E."/>
            <person name="Finnerty J.R."/>
            <person name="Technau U."/>
            <person name="Martindale M.Q."/>
            <person name="Rokhsar D.S."/>
        </authorList>
    </citation>
    <scope>NUCLEOTIDE SEQUENCE [LARGE SCALE GENOMIC DNA]</scope>
    <source>
        <strain evidence="12">CH2 X CH6</strain>
    </source>
</reference>
<dbReference type="PANTHER" id="PTHR21235:SF2">
    <property type="entry name" value="IMIDAZOLE GLYCEROL PHOSPHATE SYNTHASE HISHF"/>
    <property type="match status" value="1"/>
</dbReference>
<evidence type="ECO:0000256" key="1">
    <source>
        <dbReference type="ARBA" id="ARBA00005091"/>
    </source>
</evidence>
<dbReference type="Pfam" id="PF00977">
    <property type="entry name" value="His_biosynth"/>
    <property type="match status" value="2"/>
</dbReference>
<evidence type="ECO:0000256" key="8">
    <source>
        <dbReference type="ARBA" id="ARBA00049534"/>
    </source>
</evidence>
<evidence type="ECO:0000256" key="2">
    <source>
        <dbReference type="ARBA" id="ARBA00022605"/>
    </source>
</evidence>
<name>A7SPR8_NEMVE</name>
<dbReference type="NCBIfam" id="TIGR01855">
    <property type="entry name" value="IMP_synth_hisH"/>
    <property type="match status" value="1"/>
</dbReference>
<dbReference type="InterPro" id="IPR004651">
    <property type="entry name" value="HisF"/>
</dbReference>
<evidence type="ECO:0000313" key="11">
    <source>
        <dbReference type="EMBL" id="EDO34303.1"/>
    </source>
</evidence>
<sequence>MRSLDNALNYLGYRIRTIKDPKEIASVDKLILPGVGAFGSAMKRLQDKGFVEPLQEYIKQDRPFIGICLGMQMLFSGSEEFPDATGLGVIPTQVKLLKSPGLVVPHMGWNGMNIRREGSPLITPGEYNNEKVYFVHSFAAPLDDITKDWALATTTYGNEFVCMVNRGNIAAMQFHPEKSGAFGLQLLKNYLTKFPVEKKSTLSPLLPATRQTELAKRVITSLNVRTNNMGELVATKGEQFEVREIISDDEGNKPVKGDVKAVGDPVELGERFFSDGADEIAFLNITSFRSSPIHDLAMLKLLRKCCERIFVPFTVGGGIRDIYALDPDSVEEGKPVMRQFSALEVAAMYFKSGADKVSVASDAVYAAEEFIASGHKKTGKTSIEKIAERYGRQAVVLAVDTKTVYVPSPDSTKHHTVKARYPGPNGEKYVWWQCTVKGGRETRDVGAYELVKACEELGAGEILLNNIDRDGTNHGYDLDLVKMVKGAVSIPVIASSGAGHVSDFVDLFRETNADGAMAGAIFHRGEVDITDVKEHLRNEGFTVRL</sequence>
<feature type="domain" description="Glutamine amidotransferase" evidence="10">
    <location>
        <begin position="26"/>
        <end position="191"/>
    </location>
</feature>
<dbReference type="Proteomes" id="UP000001593">
    <property type="component" value="Unassembled WGS sequence"/>
</dbReference>
<dbReference type="PROSITE" id="PS51273">
    <property type="entry name" value="GATASE_TYPE_1"/>
    <property type="match status" value="1"/>
</dbReference>
<dbReference type="CDD" id="cd04731">
    <property type="entry name" value="HisF"/>
    <property type="match status" value="1"/>
</dbReference>
<dbReference type="Pfam" id="PF00117">
    <property type="entry name" value="GATase"/>
    <property type="match status" value="1"/>
</dbReference>
<evidence type="ECO:0000256" key="7">
    <source>
        <dbReference type="ARBA" id="ARBA00047838"/>
    </source>
</evidence>
<dbReference type="PROSITE" id="PS51274">
    <property type="entry name" value="GATASE_COBBQ"/>
    <property type="match status" value="1"/>
</dbReference>